<name>A0ABR4LV97_9EURO</name>
<dbReference type="InterPro" id="IPR029063">
    <property type="entry name" value="SAM-dependent_MTases_sf"/>
</dbReference>
<feature type="compositionally biased region" description="Basic and acidic residues" evidence="1">
    <location>
        <begin position="213"/>
        <end position="233"/>
    </location>
</feature>
<organism evidence="2 3">
    <name type="scientific">Aspergillus lucknowensis</name>
    <dbReference type="NCBI Taxonomy" id="176173"/>
    <lineage>
        <taxon>Eukaryota</taxon>
        <taxon>Fungi</taxon>
        <taxon>Dikarya</taxon>
        <taxon>Ascomycota</taxon>
        <taxon>Pezizomycotina</taxon>
        <taxon>Eurotiomycetes</taxon>
        <taxon>Eurotiomycetidae</taxon>
        <taxon>Eurotiales</taxon>
        <taxon>Aspergillaceae</taxon>
        <taxon>Aspergillus</taxon>
        <taxon>Aspergillus subgen. Nidulantes</taxon>
    </lineage>
</organism>
<gene>
    <name evidence="2" type="ORF">BJX67DRAFT_41181</name>
</gene>
<accession>A0ABR4LV97</accession>
<sequence length="380" mass="41820">MNPLHWLASLLRKLQPNSPDQQQSALYGLDHAILNAPIPPPSMWMNLGYWKDTTDFPTACAALLDQVLITASLLDENGGPLLHPETKRFRLLDVGIGCGDQSLRILDYKRTKETGGKRGVGVGEGEGEDGPTEESQSLFDSYVGITSLSVQAGFAERRVQARQCAQQKDGDESENATETETTTKPRARIFCADAANPASWSPEINASLPPHDSSQKPKGEDHQKAEAEGHEGKEEETWLLALDTLYHFHPSRTPLLKHAHSTLHASLMAFDLLLPSSWSWSTRFLLRVLCLLTGTPYTNFLTQSQYTALLVEAGYEESNIEFRDISEHVFSGIAAFLGSRERVLRAYGLGGGFGKFAGARRVFAWWGSGVVRGVIVVARV</sequence>
<feature type="region of interest" description="Disordered" evidence="1">
    <location>
        <begin position="163"/>
        <end position="233"/>
    </location>
</feature>
<proteinExistence type="predicted"/>
<comment type="caution">
    <text evidence="2">The sequence shown here is derived from an EMBL/GenBank/DDBJ whole genome shotgun (WGS) entry which is preliminary data.</text>
</comment>
<evidence type="ECO:0000313" key="3">
    <source>
        <dbReference type="Proteomes" id="UP001610432"/>
    </source>
</evidence>
<evidence type="ECO:0000313" key="2">
    <source>
        <dbReference type="EMBL" id="KAL2868473.1"/>
    </source>
</evidence>
<evidence type="ECO:0000256" key="1">
    <source>
        <dbReference type="SAM" id="MobiDB-lite"/>
    </source>
</evidence>
<dbReference type="Proteomes" id="UP001610432">
    <property type="component" value="Unassembled WGS sequence"/>
</dbReference>
<protein>
    <submittedName>
        <fullName evidence="2">Uncharacterized protein</fullName>
    </submittedName>
</protein>
<reference evidence="2 3" key="1">
    <citation type="submission" date="2024-07" db="EMBL/GenBank/DDBJ databases">
        <title>Section-level genome sequencing and comparative genomics of Aspergillus sections Usti and Cavernicolus.</title>
        <authorList>
            <consortium name="Lawrence Berkeley National Laboratory"/>
            <person name="Nybo J.L."/>
            <person name="Vesth T.C."/>
            <person name="Theobald S."/>
            <person name="Frisvad J.C."/>
            <person name="Larsen T.O."/>
            <person name="Kjaerboelling I."/>
            <person name="Rothschild-Mancinelli K."/>
            <person name="Lyhne E.K."/>
            <person name="Kogle M.E."/>
            <person name="Barry K."/>
            <person name="Clum A."/>
            <person name="Na H."/>
            <person name="Ledsgaard L."/>
            <person name="Lin J."/>
            <person name="Lipzen A."/>
            <person name="Kuo A."/>
            <person name="Riley R."/>
            <person name="Mondo S."/>
            <person name="Labutti K."/>
            <person name="Haridas S."/>
            <person name="Pangalinan J."/>
            <person name="Salamov A.A."/>
            <person name="Simmons B.A."/>
            <person name="Magnuson J.K."/>
            <person name="Chen J."/>
            <person name="Drula E."/>
            <person name="Henrissat B."/>
            <person name="Wiebenga A."/>
            <person name="Lubbers R.J."/>
            <person name="Gomes A.C."/>
            <person name="Macurrencykelacurrency M.R."/>
            <person name="Stajich J."/>
            <person name="Grigoriev I.V."/>
            <person name="Mortensen U.H."/>
            <person name="De Vries R.P."/>
            <person name="Baker S.E."/>
            <person name="Andersen M.R."/>
        </authorList>
    </citation>
    <scope>NUCLEOTIDE SEQUENCE [LARGE SCALE GENOMIC DNA]</scope>
    <source>
        <strain evidence="2 3">CBS 449.75</strain>
    </source>
</reference>
<dbReference type="RefSeq" id="XP_070887452.1">
    <property type="nucleotide sequence ID" value="XM_071034969.1"/>
</dbReference>
<dbReference type="EMBL" id="JBFXLQ010000013">
    <property type="protein sequence ID" value="KAL2868473.1"/>
    <property type="molecule type" value="Genomic_DNA"/>
</dbReference>
<dbReference type="Gene3D" id="3.40.50.150">
    <property type="entry name" value="Vaccinia Virus protein VP39"/>
    <property type="match status" value="1"/>
</dbReference>
<dbReference type="GeneID" id="98150041"/>
<feature type="region of interest" description="Disordered" evidence="1">
    <location>
        <begin position="114"/>
        <end position="136"/>
    </location>
</feature>
<keyword evidence="3" id="KW-1185">Reference proteome</keyword>